<dbReference type="eggNOG" id="ENOG5030CYP">
    <property type="taxonomic scope" value="Bacteria"/>
</dbReference>
<protein>
    <submittedName>
        <fullName evidence="3">Uncharacterized protein</fullName>
    </submittedName>
</protein>
<keyword evidence="2" id="KW-0472">Membrane</keyword>
<name>A0A0B0IAR9_9BACI</name>
<keyword evidence="2" id="KW-1133">Transmembrane helix</keyword>
<dbReference type="EMBL" id="JRJU01000061">
    <property type="protein sequence ID" value="KHF37932.1"/>
    <property type="molecule type" value="Genomic_DNA"/>
</dbReference>
<evidence type="ECO:0000256" key="1">
    <source>
        <dbReference type="SAM" id="MobiDB-lite"/>
    </source>
</evidence>
<feature type="compositionally biased region" description="Basic and acidic residues" evidence="1">
    <location>
        <begin position="1"/>
        <end position="15"/>
    </location>
</feature>
<feature type="transmembrane region" description="Helical" evidence="2">
    <location>
        <begin position="28"/>
        <end position="48"/>
    </location>
</feature>
<dbReference type="AlphaFoldDB" id="A0A0B0IAR9"/>
<keyword evidence="4" id="KW-1185">Reference proteome</keyword>
<evidence type="ECO:0000313" key="4">
    <source>
        <dbReference type="Proteomes" id="UP000030832"/>
    </source>
</evidence>
<proteinExistence type="predicted"/>
<gene>
    <name evidence="3" type="ORF">LQ50_24485</name>
</gene>
<evidence type="ECO:0000313" key="3">
    <source>
        <dbReference type="EMBL" id="KHF37932.1"/>
    </source>
</evidence>
<evidence type="ECO:0000256" key="2">
    <source>
        <dbReference type="SAM" id="Phobius"/>
    </source>
</evidence>
<organism evidence="3 4">
    <name type="scientific">Halalkalibacter okhensis</name>
    <dbReference type="NCBI Taxonomy" id="333138"/>
    <lineage>
        <taxon>Bacteria</taxon>
        <taxon>Bacillati</taxon>
        <taxon>Bacillota</taxon>
        <taxon>Bacilli</taxon>
        <taxon>Bacillales</taxon>
        <taxon>Bacillaceae</taxon>
        <taxon>Halalkalibacter</taxon>
    </lineage>
</organism>
<sequence length="64" mass="6956">MKKFSSDTKIDKDMENSGSDSNHRTPTWVKVIGIIVILIAVLVIIMIFTGDHGPGRHLASGGSY</sequence>
<dbReference type="Proteomes" id="UP000030832">
    <property type="component" value="Unassembled WGS sequence"/>
</dbReference>
<dbReference type="RefSeq" id="WP_012960958.1">
    <property type="nucleotide sequence ID" value="NZ_JRJU01000061.1"/>
</dbReference>
<dbReference type="STRING" id="333138.LQ50_24485"/>
<reference evidence="3 4" key="1">
    <citation type="submission" date="2014-09" db="EMBL/GenBank/DDBJ databases">
        <title>Genome sequencing and annotation of Bacillus Okhensis strain Kh10-101T.</title>
        <authorList>
            <person name="Prakash J.S."/>
        </authorList>
    </citation>
    <scope>NUCLEOTIDE SEQUENCE [LARGE SCALE GENOMIC DNA]</scope>
    <source>
        <strain evidence="4">Kh10-101T</strain>
    </source>
</reference>
<keyword evidence="2" id="KW-0812">Transmembrane</keyword>
<feature type="region of interest" description="Disordered" evidence="1">
    <location>
        <begin position="1"/>
        <end position="25"/>
    </location>
</feature>
<comment type="caution">
    <text evidence="3">The sequence shown here is derived from an EMBL/GenBank/DDBJ whole genome shotgun (WGS) entry which is preliminary data.</text>
</comment>
<accession>A0A0B0IAR9</accession>